<dbReference type="STRING" id="570521.SAMN04488508_105164"/>
<dbReference type="RefSeq" id="WP_073316369.1">
    <property type="nucleotide sequence ID" value="NZ_FQYP01000005.1"/>
</dbReference>
<evidence type="ECO:0000313" key="2">
    <source>
        <dbReference type="Proteomes" id="UP000184432"/>
    </source>
</evidence>
<protein>
    <submittedName>
        <fullName evidence="1">Uncharacterized protein</fullName>
    </submittedName>
</protein>
<dbReference type="Proteomes" id="UP000184432">
    <property type="component" value="Unassembled WGS sequence"/>
</dbReference>
<dbReference type="EMBL" id="FQYP01000005">
    <property type="protein sequence ID" value="SHJ06911.1"/>
    <property type="molecule type" value="Genomic_DNA"/>
</dbReference>
<keyword evidence="2" id="KW-1185">Reference proteome</keyword>
<name>A0A1M6GAD6_9FLAO</name>
<organism evidence="1 2">
    <name type="scientific">Aquimarina spongiae</name>
    <dbReference type="NCBI Taxonomy" id="570521"/>
    <lineage>
        <taxon>Bacteria</taxon>
        <taxon>Pseudomonadati</taxon>
        <taxon>Bacteroidota</taxon>
        <taxon>Flavobacteriia</taxon>
        <taxon>Flavobacteriales</taxon>
        <taxon>Flavobacteriaceae</taxon>
        <taxon>Aquimarina</taxon>
    </lineage>
</organism>
<sequence>MGKPKKCISVDEAKELQKVWCDTRTPEIDKCLGFVDAREFWWSVEDLLEYLKYVKKKSRKMGIDNPGIRVYLGAYPETKCKKHKGYSTLFFAPTGAPAGGLGKGGDTAPNNYSIEPMNIGEHGNPPLEY</sequence>
<dbReference type="AlphaFoldDB" id="A0A1M6GAD6"/>
<accession>A0A1M6GAD6</accession>
<evidence type="ECO:0000313" key="1">
    <source>
        <dbReference type="EMBL" id="SHJ06911.1"/>
    </source>
</evidence>
<dbReference type="OrthoDB" id="1440507at2"/>
<reference evidence="2" key="1">
    <citation type="submission" date="2016-11" db="EMBL/GenBank/DDBJ databases">
        <authorList>
            <person name="Varghese N."/>
            <person name="Submissions S."/>
        </authorList>
    </citation>
    <scope>NUCLEOTIDE SEQUENCE [LARGE SCALE GENOMIC DNA]</scope>
    <source>
        <strain evidence="2">DSM 22623</strain>
    </source>
</reference>
<proteinExistence type="predicted"/>
<gene>
    <name evidence="1" type="ORF">SAMN04488508_105164</name>
</gene>